<evidence type="ECO:0000313" key="3">
    <source>
        <dbReference type="Proteomes" id="UP001041814"/>
    </source>
</evidence>
<feature type="domain" description="Methyltransferase type 11" evidence="1">
    <location>
        <begin position="52"/>
        <end position="151"/>
    </location>
</feature>
<dbReference type="Proteomes" id="UP001041814">
    <property type="component" value="Unassembled WGS sequence"/>
</dbReference>
<dbReference type="Pfam" id="PF08241">
    <property type="entry name" value="Methyltransf_11"/>
    <property type="match status" value="1"/>
</dbReference>
<reference evidence="2" key="2">
    <citation type="journal article" date="2020" name="Microorganisms">
        <title>Osmotic Adaptation and Compatible Solute Biosynthesis of Phototrophic Bacteria as Revealed from Genome Analyses.</title>
        <authorList>
            <person name="Imhoff J.F."/>
            <person name="Rahn T."/>
            <person name="Kunzel S."/>
            <person name="Keller A."/>
            <person name="Neulinger S.C."/>
        </authorList>
    </citation>
    <scope>NUCLEOTIDE SEQUENCE</scope>
    <source>
        <strain evidence="2">IM 151</strain>
    </source>
</reference>
<comment type="caution">
    <text evidence="2">The sequence shown here is derived from an EMBL/GenBank/DDBJ whole genome shotgun (WGS) entry which is preliminary data.</text>
</comment>
<organism evidence="2 3">
    <name type="scientific">Rubrivivax gelatinosus</name>
    <name type="common">Rhodocyclus gelatinosus</name>
    <name type="synonym">Rhodopseudomonas gelatinosa</name>
    <dbReference type="NCBI Taxonomy" id="28068"/>
    <lineage>
        <taxon>Bacteria</taxon>
        <taxon>Pseudomonadati</taxon>
        <taxon>Pseudomonadota</taxon>
        <taxon>Betaproteobacteria</taxon>
        <taxon>Burkholderiales</taxon>
        <taxon>Sphaerotilaceae</taxon>
        <taxon>Rubrivivax</taxon>
    </lineage>
</organism>
<evidence type="ECO:0000313" key="2">
    <source>
        <dbReference type="EMBL" id="MBK1713882.1"/>
    </source>
</evidence>
<proteinExistence type="predicted"/>
<dbReference type="PANTHER" id="PTHR42912">
    <property type="entry name" value="METHYLTRANSFERASE"/>
    <property type="match status" value="1"/>
</dbReference>
<keyword evidence="3" id="KW-1185">Reference proteome</keyword>
<gene>
    <name evidence="2" type="ORF">CKO43_13965</name>
</gene>
<dbReference type="InterPro" id="IPR029063">
    <property type="entry name" value="SAM-dependent_MTases_sf"/>
</dbReference>
<protein>
    <recommendedName>
        <fullName evidence="1">Methyltransferase type 11 domain-containing protein</fullName>
    </recommendedName>
</protein>
<dbReference type="SUPFAM" id="SSF53335">
    <property type="entry name" value="S-adenosyl-L-methionine-dependent methyltransferases"/>
    <property type="match status" value="1"/>
</dbReference>
<evidence type="ECO:0000259" key="1">
    <source>
        <dbReference type="Pfam" id="PF08241"/>
    </source>
</evidence>
<accession>A0ABS1DYU0</accession>
<dbReference type="CDD" id="cd02440">
    <property type="entry name" value="AdoMet_MTases"/>
    <property type="match status" value="1"/>
</dbReference>
<reference evidence="2" key="1">
    <citation type="submission" date="2017-08" db="EMBL/GenBank/DDBJ databases">
        <authorList>
            <person name="Imhoff J.F."/>
            <person name="Rahn T."/>
            <person name="Kuenzel S."/>
            <person name="Neulinger S.C."/>
        </authorList>
    </citation>
    <scope>NUCLEOTIDE SEQUENCE</scope>
    <source>
        <strain evidence="2">IM 151</strain>
    </source>
</reference>
<dbReference type="Gene3D" id="3.40.50.150">
    <property type="entry name" value="Vaccinia Virus protein VP39"/>
    <property type="match status" value="1"/>
</dbReference>
<sequence length="324" mass="34752">MMANDNHWARLWANGASDSFGHGLDERSAQDAPMAARWRAWFSNLPDGCEVLDIGTGNGALLRHLLAARTQDPGLRFVGVDAAALPDASNEGAGSAAPVRARLLGGVRAESLPFGDNCFDVVVSQFGIEYATLPAALSEVGRVLRSGGTVALLMHHRGGRPVSLARAERHQAQWLLSALLPAAAPMAEAMSKIGTESGRRELADSAHWSAVRATYDRVLADAGRRMNETMAPDLLVDAQNWVAQAFQRAAQGGAGAGRQALANIEQLILDQDRRLEDLLQRALDEDAIRSVVASMNDSGLKPGVVETAEDRGYLMGWWVEATRI</sequence>
<dbReference type="InterPro" id="IPR050508">
    <property type="entry name" value="Methyltransf_Superfamily"/>
</dbReference>
<dbReference type="InterPro" id="IPR013216">
    <property type="entry name" value="Methyltransf_11"/>
</dbReference>
<dbReference type="PANTHER" id="PTHR42912:SF93">
    <property type="entry name" value="N6-ADENOSINE-METHYLTRANSFERASE TMT1A"/>
    <property type="match status" value="1"/>
</dbReference>
<dbReference type="EMBL" id="NRRU01000049">
    <property type="protein sequence ID" value="MBK1713882.1"/>
    <property type="molecule type" value="Genomic_DNA"/>
</dbReference>
<name>A0ABS1DYU0_RUBGE</name>